<proteinExistence type="predicted"/>
<dbReference type="PANTHER" id="PTHR12968:SF4">
    <property type="entry name" value="TECTONIC-LIKE COMPLEX MEMBER MKS1"/>
    <property type="match status" value="1"/>
</dbReference>
<evidence type="ECO:0000313" key="6">
    <source>
        <dbReference type="EMBL" id="KAB0791263.1"/>
    </source>
</evidence>
<protein>
    <recommendedName>
        <fullName evidence="8">Meckel syndrome type 1 protein</fullName>
    </recommendedName>
</protein>
<accession>A0A5N4A1R1</accession>
<keyword evidence="7" id="KW-1185">Reference proteome</keyword>
<dbReference type="FunCoup" id="A0A5N4A1R1">
    <property type="interactions" value="252"/>
</dbReference>
<dbReference type="GO" id="GO:0060271">
    <property type="term" value="P:cilium assembly"/>
    <property type="evidence" value="ECO:0007669"/>
    <property type="project" value="TreeGrafter"/>
</dbReference>
<evidence type="ECO:0000256" key="3">
    <source>
        <dbReference type="ARBA" id="ARBA00022794"/>
    </source>
</evidence>
<keyword evidence="4" id="KW-0206">Cytoskeleton</keyword>
<dbReference type="InParanoid" id="A0A5N4A1R1"/>
<comment type="caution">
    <text evidence="6">The sequence shown here is derived from an EMBL/GenBank/DDBJ whole genome shotgun (WGS) entry which is preliminary data.</text>
</comment>
<evidence type="ECO:0008006" key="8">
    <source>
        <dbReference type="Google" id="ProtNLM"/>
    </source>
</evidence>
<dbReference type="InterPro" id="IPR010796">
    <property type="entry name" value="C2_B9-type_dom"/>
</dbReference>
<dbReference type="EMBL" id="VVIM01000011">
    <property type="protein sequence ID" value="KAB0791263.1"/>
    <property type="molecule type" value="Genomic_DNA"/>
</dbReference>
<gene>
    <name evidence="6" type="ORF">PPYR_03063</name>
</gene>
<organism evidence="6 7">
    <name type="scientific">Photinus pyralis</name>
    <name type="common">Common eastern firefly</name>
    <name type="synonym">Lampyris pyralis</name>
    <dbReference type="NCBI Taxonomy" id="7054"/>
    <lineage>
        <taxon>Eukaryota</taxon>
        <taxon>Metazoa</taxon>
        <taxon>Ecdysozoa</taxon>
        <taxon>Arthropoda</taxon>
        <taxon>Hexapoda</taxon>
        <taxon>Insecta</taxon>
        <taxon>Pterygota</taxon>
        <taxon>Neoptera</taxon>
        <taxon>Endopterygota</taxon>
        <taxon>Coleoptera</taxon>
        <taxon>Polyphaga</taxon>
        <taxon>Elateriformia</taxon>
        <taxon>Elateroidea</taxon>
        <taxon>Lampyridae</taxon>
        <taxon>Lampyrinae</taxon>
        <taxon>Photinus</taxon>
    </lineage>
</organism>
<dbReference type="Pfam" id="PF07162">
    <property type="entry name" value="B9-C2"/>
    <property type="match status" value="1"/>
</dbReference>
<keyword evidence="3" id="KW-0970">Cilium biogenesis/degradation</keyword>
<sequence>MHKSTAIYRSPDEIINLKIRIRIREVGGGGDDPLEEIQTFRWQQKIFGQFERGFYLDRKNCATELERKYHAEVAKLSEKSNVVFSYVNDDGYEGVDDNCGKMHLMADLGDSQATNLCTVTYDPARKVLTMRPDFTQSEPYRIHIEGDVKRIFQYRIDDVSEKIPFDAQLKENEILDRINLHQQKLKLDKGHAGFELPGKNKLDVCLYLEILAARNFENDNVYVQYFIDLPAHWSCKNSDALKGCTQTSIRANSEDGAAHFGLPFEICLEYDVQRMDEEEILKSPYVYFEAVSKDSWDHFRTEGLAYTILPVTQAGVYSYELRCLRICPEGIACNLRRFFIGDFSNYDHITWASLPREPREGRMNRYGVLSVGTGEISVRVSVLQQSQAFSEDFASENGNRQRKFLLDKLNTSVLIKSIEQVVAAFKVAKRKMVEARKNV</sequence>
<dbReference type="PANTHER" id="PTHR12968">
    <property type="entry name" value="B9 DOMAIN-CONTAINING"/>
    <property type="match status" value="1"/>
</dbReference>
<dbReference type="GO" id="GO:0036038">
    <property type="term" value="C:MKS complex"/>
    <property type="evidence" value="ECO:0007669"/>
    <property type="project" value="TreeGrafter"/>
</dbReference>
<keyword evidence="2" id="KW-0963">Cytoplasm</keyword>
<dbReference type="PROSITE" id="PS51381">
    <property type="entry name" value="C2_B9"/>
    <property type="match status" value="1"/>
</dbReference>
<comment type="subcellular location">
    <subcellularLocation>
        <location evidence="1">Cytoplasm</location>
        <location evidence="1">Cytoskeleton</location>
        <location evidence="1">Cilium basal body</location>
    </subcellularLocation>
</comment>
<evidence type="ECO:0000313" key="7">
    <source>
        <dbReference type="Proteomes" id="UP000327044"/>
    </source>
</evidence>
<evidence type="ECO:0000256" key="4">
    <source>
        <dbReference type="ARBA" id="ARBA00023212"/>
    </source>
</evidence>
<dbReference type="AlphaFoldDB" id="A0A5N4A1R1"/>
<reference evidence="6 7" key="1">
    <citation type="journal article" date="2018" name="Elife">
        <title>Firefly genomes illuminate parallel origins of bioluminescence in beetles.</title>
        <authorList>
            <person name="Fallon T.R."/>
            <person name="Lower S.E."/>
            <person name="Chang C.H."/>
            <person name="Bessho-Uehara M."/>
            <person name="Martin G.J."/>
            <person name="Bewick A.J."/>
            <person name="Behringer M."/>
            <person name="Debat H.J."/>
            <person name="Wong I."/>
            <person name="Day J.C."/>
            <person name="Suvorov A."/>
            <person name="Silva C.J."/>
            <person name="Stanger-Hall K.F."/>
            <person name="Hall D.W."/>
            <person name="Schmitz R.J."/>
            <person name="Nelson D.R."/>
            <person name="Lewis S.M."/>
            <person name="Shigenobu S."/>
            <person name="Bybee S.M."/>
            <person name="Larracuente A.M."/>
            <person name="Oba Y."/>
            <person name="Weng J.K."/>
        </authorList>
    </citation>
    <scope>NUCLEOTIDE SEQUENCE [LARGE SCALE GENOMIC DNA]</scope>
    <source>
        <strain evidence="6">1611_PpyrPB1</strain>
        <tissue evidence="6">Whole body</tissue>
    </source>
</reference>
<evidence type="ECO:0000256" key="1">
    <source>
        <dbReference type="ARBA" id="ARBA00004120"/>
    </source>
</evidence>
<evidence type="ECO:0000256" key="5">
    <source>
        <dbReference type="ARBA" id="ARBA00023273"/>
    </source>
</evidence>
<name>A0A5N4A1R1_PHOPY</name>
<dbReference type="Proteomes" id="UP000327044">
    <property type="component" value="Unassembled WGS sequence"/>
</dbReference>
<evidence type="ECO:0000256" key="2">
    <source>
        <dbReference type="ARBA" id="ARBA00022490"/>
    </source>
</evidence>
<keyword evidence="5" id="KW-0966">Cell projection</keyword>